<feature type="transmembrane region" description="Helical" evidence="6">
    <location>
        <begin position="173"/>
        <end position="196"/>
    </location>
</feature>
<feature type="transmembrane region" description="Helical" evidence="6">
    <location>
        <begin position="146"/>
        <end position="166"/>
    </location>
</feature>
<feature type="transmembrane region" description="Helical" evidence="6">
    <location>
        <begin position="202"/>
        <end position="218"/>
    </location>
</feature>
<keyword evidence="4 6" id="KW-1133">Transmembrane helix</keyword>
<dbReference type="Pfam" id="PF07947">
    <property type="entry name" value="YhhN"/>
    <property type="match status" value="1"/>
</dbReference>
<evidence type="ECO:0000313" key="7">
    <source>
        <dbReference type="EMBL" id="AQG78193.1"/>
    </source>
</evidence>
<evidence type="ECO:0000256" key="2">
    <source>
        <dbReference type="ARBA" id="ARBA00007375"/>
    </source>
</evidence>
<proteinExistence type="inferred from homology"/>
<dbReference type="KEGG" id="smon:AWR27_01825"/>
<dbReference type="Proteomes" id="UP000187941">
    <property type="component" value="Chromosome"/>
</dbReference>
<accession>A0A1P9WS70</accession>
<dbReference type="GO" id="GO:0016020">
    <property type="term" value="C:membrane"/>
    <property type="evidence" value="ECO:0007669"/>
    <property type="project" value="UniProtKB-SubCell"/>
</dbReference>
<evidence type="ECO:0000256" key="4">
    <source>
        <dbReference type="ARBA" id="ARBA00022989"/>
    </source>
</evidence>
<evidence type="ECO:0000256" key="3">
    <source>
        <dbReference type="ARBA" id="ARBA00022692"/>
    </source>
</evidence>
<keyword evidence="5 6" id="KW-0472">Membrane</keyword>
<keyword evidence="3 6" id="KW-0812">Transmembrane</keyword>
<evidence type="ECO:0000256" key="6">
    <source>
        <dbReference type="SAM" id="Phobius"/>
    </source>
</evidence>
<feature type="transmembrane region" description="Helical" evidence="6">
    <location>
        <begin position="115"/>
        <end position="134"/>
    </location>
</feature>
<name>A0A1P9WS70_9BACT</name>
<feature type="transmembrane region" description="Helical" evidence="6">
    <location>
        <begin position="83"/>
        <end position="103"/>
    </location>
</feature>
<dbReference type="RefSeq" id="WP_077129614.1">
    <property type="nucleotide sequence ID" value="NZ_CP014263.1"/>
</dbReference>
<organism evidence="7 8">
    <name type="scientific">Spirosoma montaniterrae</name>
    <dbReference type="NCBI Taxonomy" id="1178516"/>
    <lineage>
        <taxon>Bacteria</taxon>
        <taxon>Pseudomonadati</taxon>
        <taxon>Bacteroidota</taxon>
        <taxon>Cytophagia</taxon>
        <taxon>Cytophagales</taxon>
        <taxon>Cytophagaceae</taxon>
        <taxon>Spirosoma</taxon>
    </lineage>
</organism>
<evidence type="ECO:0008006" key="9">
    <source>
        <dbReference type="Google" id="ProtNLM"/>
    </source>
</evidence>
<dbReference type="InterPro" id="IPR012506">
    <property type="entry name" value="TMEM86B-like"/>
</dbReference>
<comment type="similarity">
    <text evidence="2">Belongs to the TMEM86 family.</text>
</comment>
<dbReference type="PANTHER" id="PTHR31885:SF6">
    <property type="entry name" value="GH04784P"/>
    <property type="match status" value="1"/>
</dbReference>
<gene>
    <name evidence="7" type="ORF">AWR27_01825</name>
</gene>
<evidence type="ECO:0000256" key="1">
    <source>
        <dbReference type="ARBA" id="ARBA00004141"/>
    </source>
</evidence>
<dbReference type="EMBL" id="CP014263">
    <property type="protein sequence ID" value="AQG78193.1"/>
    <property type="molecule type" value="Genomic_DNA"/>
</dbReference>
<dbReference type="PANTHER" id="PTHR31885">
    <property type="entry name" value="GH04784P"/>
    <property type="match status" value="1"/>
</dbReference>
<protein>
    <recommendedName>
        <fullName evidence="9">Lysoplasmalogenase</fullName>
    </recommendedName>
</protein>
<feature type="transmembrane region" description="Helical" evidence="6">
    <location>
        <begin position="59"/>
        <end position="77"/>
    </location>
</feature>
<dbReference type="GO" id="GO:0016787">
    <property type="term" value="F:hydrolase activity"/>
    <property type="evidence" value="ECO:0007669"/>
    <property type="project" value="TreeGrafter"/>
</dbReference>
<reference evidence="7 8" key="1">
    <citation type="submission" date="2016-01" db="EMBL/GenBank/DDBJ databases">
        <authorList>
            <person name="Oliw E.H."/>
        </authorList>
    </citation>
    <scope>NUCLEOTIDE SEQUENCE [LARGE SCALE GENOMIC DNA]</scope>
    <source>
        <strain evidence="7 8">DY10</strain>
    </source>
</reference>
<dbReference type="AlphaFoldDB" id="A0A1P9WS70"/>
<evidence type="ECO:0000256" key="5">
    <source>
        <dbReference type="ARBA" id="ARBA00023136"/>
    </source>
</evidence>
<sequence>MTNPPARWFLLLFVAVTGLEILGDVSGVRWLHYGCKPLIMGLLLVWSRQQSIPTSRSLWLLRVGMVFALLGDVFLMIREVDLFGLGLASFLVMQVLYSLSFSTTRGFGPVSVKMVGLYALSFVLYSVFFLANLRPAFVEKPALQPLWIPVLLYVFCLTGMGLMASLRRRLPGYGAVLLGAILFILSDSAIAINAFLSPFDGATLFIMSTYAAAQYLIVTNTHPTK</sequence>
<dbReference type="OrthoDB" id="5651790at2"/>
<evidence type="ECO:0000313" key="8">
    <source>
        <dbReference type="Proteomes" id="UP000187941"/>
    </source>
</evidence>
<comment type="subcellular location">
    <subcellularLocation>
        <location evidence="1">Membrane</location>
        <topology evidence="1">Multi-pass membrane protein</topology>
    </subcellularLocation>
</comment>
<dbReference type="STRING" id="1178516.AWR27_01825"/>
<keyword evidence="8" id="KW-1185">Reference proteome</keyword>